<evidence type="ECO:0000256" key="2">
    <source>
        <dbReference type="ARBA" id="ARBA00022741"/>
    </source>
</evidence>
<name>A0A0D8X8J6_DICVI</name>
<evidence type="ECO:0000313" key="10">
    <source>
        <dbReference type="EMBL" id="KJH40868.1"/>
    </source>
</evidence>
<feature type="domain" description="Kinesin motor" evidence="9">
    <location>
        <begin position="318"/>
        <end position="594"/>
    </location>
</feature>
<feature type="region of interest" description="Disordered" evidence="8">
    <location>
        <begin position="1"/>
        <end position="58"/>
    </location>
</feature>
<feature type="region of interest" description="Disordered" evidence="8">
    <location>
        <begin position="150"/>
        <end position="182"/>
    </location>
</feature>
<feature type="coiled-coil region" evidence="7">
    <location>
        <begin position="186"/>
        <end position="311"/>
    </location>
</feature>
<dbReference type="SUPFAM" id="SSF52540">
    <property type="entry name" value="P-loop containing nucleoside triphosphate hydrolases"/>
    <property type="match status" value="1"/>
</dbReference>
<dbReference type="InterPro" id="IPR001752">
    <property type="entry name" value="Kinesin_motor_dom"/>
</dbReference>
<dbReference type="InterPro" id="IPR027417">
    <property type="entry name" value="P-loop_NTPase"/>
</dbReference>
<keyword evidence="6" id="KW-0493">Microtubule</keyword>
<comment type="similarity">
    <text evidence="5 6">Belongs to the TRAFAC class myosin-kinesin ATPase superfamily. Kinesin family.</text>
</comment>
<dbReference type="GO" id="GO:0003777">
    <property type="term" value="F:microtubule motor activity"/>
    <property type="evidence" value="ECO:0007669"/>
    <property type="project" value="InterPro"/>
</dbReference>
<proteinExistence type="inferred from homology"/>
<dbReference type="GO" id="GO:0005524">
    <property type="term" value="F:ATP binding"/>
    <property type="evidence" value="ECO:0007669"/>
    <property type="project" value="UniProtKB-UniRule"/>
</dbReference>
<keyword evidence="3 5" id="KW-0067">ATP-binding</keyword>
<evidence type="ECO:0000256" key="8">
    <source>
        <dbReference type="SAM" id="MobiDB-lite"/>
    </source>
</evidence>
<evidence type="ECO:0000313" key="11">
    <source>
        <dbReference type="Proteomes" id="UP000053766"/>
    </source>
</evidence>
<protein>
    <recommendedName>
        <fullName evidence="6">Kinesin-like protein</fullName>
    </recommendedName>
</protein>
<dbReference type="InterPro" id="IPR019821">
    <property type="entry name" value="Kinesin_motor_CS"/>
</dbReference>
<dbReference type="GO" id="GO:0008017">
    <property type="term" value="F:microtubule binding"/>
    <property type="evidence" value="ECO:0007669"/>
    <property type="project" value="InterPro"/>
</dbReference>
<dbReference type="Pfam" id="PF00225">
    <property type="entry name" value="Kinesin"/>
    <property type="match status" value="1"/>
</dbReference>
<keyword evidence="5 6" id="KW-0505">Motor protein</keyword>
<reference evidence="10 11" key="1">
    <citation type="submission" date="2013-11" db="EMBL/GenBank/DDBJ databases">
        <title>Draft genome of the bovine lungworm Dictyocaulus viviparus.</title>
        <authorList>
            <person name="Mitreva M."/>
        </authorList>
    </citation>
    <scope>NUCLEOTIDE SEQUENCE [LARGE SCALE GENOMIC DNA]</scope>
    <source>
        <strain evidence="10 11">HannoverDv2000</strain>
    </source>
</reference>
<evidence type="ECO:0000256" key="3">
    <source>
        <dbReference type="ARBA" id="ARBA00022840"/>
    </source>
</evidence>
<keyword evidence="4" id="KW-0963">Cytoplasm</keyword>
<feature type="compositionally biased region" description="Polar residues" evidence="8">
    <location>
        <begin position="150"/>
        <end position="181"/>
    </location>
</feature>
<dbReference type="PROSITE" id="PS00411">
    <property type="entry name" value="KINESIN_MOTOR_1"/>
    <property type="match status" value="1"/>
</dbReference>
<organism evidence="10 11">
    <name type="scientific">Dictyocaulus viviparus</name>
    <name type="common">Bovine lungworm</name>
    <dbReference type="NCBI Taxonomy" id="29172"/>
    <lineage>
        <taxon>Eukaryota</taxon>
        <taxon>Metazoa</taxon>
        <taxon>Ecdysozoa</taxon>
        <taxon>Nematoda</taxon>
        <taxon>Chromadorea</taxon>
        <taxon>Rhabditida</taxon>
        <taxon>Rhabditina</taxon>
        <taxon>Rhabditomorpha</taxon>
        <taxon>Strongyloidea</taxon>
        <taxon>Metastrongylidae</taxon>
        <taxon>Dictyocaulus</taxon>
    </lineage>
</organism>
<sequence length="594" mass="66787">MEGDRASPRPEPLGNRSNIPRPITAKERPSVSSTVQAARNLKRRSIGNLRSRTSGTPAKRSNIVETSNIRYSERPAVSATGQGARNLKRRSIGNLRSRTPGTPAKRSNIVETSNIRYSVAQPLPDTLKTGRTTLAAIGSQPRFLQKTVAASQRRTSNISQRSVLEGSQQKSMVRRSSSTTRDNTELMKYKSRNLELENELKKMKEELDNAKNQLSLKDERLQFLQTALDSLKQALTLKNEQTSAIQEALDAERGKCEVLQISNDTLKAENVRMKNESVERLENIERLLSDLSRKRDELREKDEEIRLLHNTVVDLKGQIRVAVRVRPLIGKELETHVNHLSYPGISSIKLDQGKLTQTFEFQRVYGPNMSQARVFNDVQELITSCLHGYNVSIIAYGQTGSGKTYTMRGGEGDFEGLIPRAVKFLFLAKDKLSDLDWRFEFKASFSEVYNEEVYDLLAERKKLELKMGASSTTVSGLKYYDINYENDVEEIIMIADRTRSTAATKCNEQSSRSHAVFQLNVQGSNTTSGTTRHASLLLVDLAGSERVKESGVEGDRFKETTFINSSLSNLQNCIRSQLNKVNSGFFLLFCMIQS</sequence>
<dbReference type="GO" id="GO:0007018">
    <property type="term" value="P:microtubule-based movement"/>
    <property type="evidence" value="ECO:0007669"/>
    <property type="project" value="InterPro"/>
</dbReference>
<dbReference type="PROSITE" id="PS50067">
    <property type="entry name" value="KINESIN_MOTOR_2"/>
    <property type="match status" value="1"/>
</dbReference>
<feature type="binding site" evidence="5">
    <location>
        <begin position="397"/>
        <end position="404"/>
    </location>
    <ligand>
        <name>ATP</name>
        <dbReference type="ChEBI" id="CHEBI:30616"/>
    </ligand>
</feature>
<evidence type="ECO:0000256" key="1">
    <source>
        <dbReference type="ARBA" id="ARBA00004245"/>
    </source>
</evidence>
<dbReference type="AlphaFoldDB" id="A0A0D8X8J6"/>
<evidence type="ECO:0000259" key="9">
    <source>
        <dbReference type="PROSITE" id="PS50067"/>
    </source>
</evidence>
<dbReference type="InterPro" id="IPR036961">
    <property type="entry name" value="Kinesin_motor_dom_sf"/>
</dbReference>
<keyword evidence="7" id="KW-0175">Coiled coil</keyword>
<dbReference type="Gene3D" id="3.40.850.10">
    <property type="entry name" value="Kinesin motor domain"/>
    <property type="match status" value="1"/>
</dbReference>
<dbReference type="InterPro" id="IPR027640">
    <property type="entry name" value="Kinesin-like_fam"/>
</dbReference>
<dbReference type="Proteomes" id="UP000053766">
    <property type="component" value="Unassembled WGS sequence"/>
</dbReference>
<dbReference type="PANTHER" id="PTHR47972">
    <property type="entry name" value="KINESIN-LIKE PROTEIN KLP-3"/>
    <property type="match status" value="1"/>
</dbReference>
<dbReference type="SMART" id="SM00129">
    <property type="entry name" value="KISc"/>
    <property type="match status" value="1"/>
</dbReference>
<gene>
    <name evidence="10" type="ORF">DICVIV_13164</name>
</gene>
<dbReference type="GO" id="GO:0005874">
    <property type="term" value="C:microtubule"/>
    <property type="evidence" value="ECO:0007669"/>
    <property type="project" value="UniProtKB-KW"/>
</dbReference>
<dbReference type="STRING" id="29172.A0A0D8X8J6"/>
<comment type="subcellular location">
    <subcellularLocation>
        <location evidence="1">Cytoplasm</location>
        <location evidence="1">Cytoskeleton</location>
    </subcellularLocation>
</comment>
<dbReference type="OrthoDB" id="3176171at2759"/>
<evidence type="ECO:0000256" key="4">
    <source>
        <dbReference type="ARBA" id="ARBA00023212"/>
    </source>
</evidence>
<evidence type="ECO:0000256" key="5">
    <source>
        <dbReference type="PROSITE-ProRule" id="PRU00283"/>
    </source>
</evidence>
<keyword evidence="2 5" id="KW-0547">Nucleotide-binding</keyword>
<evidence type="ECO:0000256" key="7">
    <source>
        <dbReference type="SAM" id="Coils"/>
    </source>
</evidence>
<keyword evidence="4" id="KW-0206">Cytoskeleton</keyword>
<dbReference type="PANTHER" id="PTHR47972:SF30">
    <property type="entry name" value="KINESIN MOTOR DOMAIN-CONTAINING PROTEIN"/>
    <property type="match status" value="1"/>
</dbReference>
<accession>A0A0D8X8J6</accession>
<dbReference type="PRINTS" id="PR00380">
    <property type="entry name" value="KINESINHEAVY"/>
</dbReference>
<dbReference type="EMBL" id="KN716988">
    <property type="protein sequence ID" value="KJH40868.1"/>
    <property type="molecule type" value="Genomic_DNA"/>
</dbReference>
<reference evidence="11" key="2">
    <citation type="journal article" date="2016" name="Sci. Rep.">
        <title>Dictyocaulus viviparus genome, variome and transcriptome elucidate lungworm biology and support future intervention.</title>
        <authorList>
            <person name="McNulty S.N."/>
            <person name="Strube C."/>
            <person name="Rosa B.A."/>
            <person name="Martin J.C."/>
            <person name="Tyagi R."/>
            <person name="Choi Y.J."/>
            <person name="Wang Q."/>
            <person name="Hallsworth Pepin K."/>
            <person name="Zhang X."/>
            <person name="Ozersky P."/>
            <person name="Wilson R.K."/>
            <person name="Sternberg P.W."/>
            <person name="Gasser R.B."/>
            <person name="Mitreva M."/>
        </authorList>
    </citation>
    <scope>NUCLEOTIDE SEQUENCE [LARGE SCALE GENOMIC DNA]</scope>
    <source>
        <strain evidence="11">HannoverDv2000</strain>
    </source>
</reference>
<keyword evidence="11" id="KW-1185">Reference proteome</keyword>
<evidence type="ECO:0000256" key="6">
    <source>
        <dbReference type="RuleBase" id="RU000394"/>
    </source>
</evidence>